<keyword evidence="5" id="KW-0472">Membrane</keyword>
<dbReference type="Gene3D" id="3.40.50.2000">
    <property type="entry name" value="Glycogen Phosphorylase B"/>
    <property type="match status" value="2"/>
</dbReference>
<dbReference type="InterPro" id="IPR002213">
    <property type="entry name" value="UDP_glucos_trans"/>
</dbReference>
<evidence type="ECO:0000256" key="4">
    <source>
        <dbReference type="RuleBase" id="RU003718"/>
    </source>
</evidence>
<evidence type="ECO:0000256" key="3">
    <source>
        <dbReference type="ARBA" id="ARBA00022679"/>
    </source>
</evidence>
<dbReference type="InterPro" id="IPR050271">
    <property type="entry name" value="UDP-glycosyltransferase"/>
</dbReference>
<name>A0AAU9UBQ7_EUPED</name>
<comment type="subcellular location">
    <subcellularLocation>
        <location evidence="5">Membrane</location>
        <topology evidence="5">Single-pass membrane protein</topology>
    </subcellularLocation>
</comment>
<reference evidence="6" key="1">
    <citation type="submission" date="2022-03" db="EMBL/GenBank/DDBJ databases">
        <authorList>
            <person name="Tunstrom K."/>
        </authorList>
    </citation>
    <scope>NUCLEOTIDE SEQUENCE</scope>
</reference>
<dbReference type="EC" id="2.4.1.17" evidence="5"/>
<organism evidence="6 7">
    <name type="scientific">Euphydryas editha</name>
    <name type="common">Edith's checkerspot</name>
    <dbReference type="NCBI Taxonomy" id="104508"/>
    <lineage>
        <taxon>Eukaryota</taxon>
        <taxon>Metazoa</taxon>
        <taxon>Ecdysozoa</taxon>
        <taxon>Arthropoda</taxon>
        <taxon>Hexapoda</taxon>
        <taxon>Insecta</taxon>
        <taxon>Pterygota</taxon>
        <taxon>Neoptera</taxon>
        <taxon>Endopterygota</taxon>
        <taxon>Lepidoptera</taxon>
        <taxon>Glossata</taxon>
        <taxon>Ditrysia</taxon>
        <taxon>Papilionoidea</taxon>
        <taxon>Nymphalidae</taxon>
        <taxon>Nymphalinae</taxon>
        <taxon>Euphydryas</taxon>
    </lineage>
</organism>
<dbReference type="SUPFAM" id="SSF53756">
    <property type="entry name" value="UDP-Glycosyltransferase/glycogen phosphorylase"/>
    <property type="match status" value="1"/>
</dbReference>
<dbReference type="CDD" id="cd03784">
    <property type="entry name" value="GT1_Gtf-like"/>
    <property type="match status" value="1"/>
</dbReference>
<proteinExistence type="inferred from homology"/>
<keyword evidence="5" id="KW-1133">Transmembrane helix</keyword>
<gene>
    <name evidence="6" type="ORF">EEDITHA_LOCUS10964</name>
</gene>
<keyword evidence="3 4" id="KW-0808">Transferase</keyword>
<dbReference type="FunFam" id="3.40.50.2000:FF:000050">
    <property type="entry name" value="UDP-glucuronosyltransferase"/>
    <property type="match status" value="1"/>
</dbReference>
<dbReference type="AlphaFoldDB" id="A0AAU9UBQ7"/>
<dbReference type="Proteomes" id="UP001153954">
    <property type="component" value="Unassembled WGS sequence"/>
</dbReference>
<sequence>MCHASFFVLLIVTSAFSEAFKILVVSPMPARSHSILGDGLIKHLSKAGHEITYITAVPHEKPIAGVKEIDVSSNFQLLPESALSLKSILDKQVNADSLTELIKYMAIIAETTLEHSSVQKFLQEPTQNFDVIIAEWMMYDLYIGLSALYRCPFIWFSSIDPHWRILRLIHEIPNPAYVPDIISSNMPPFSFTQRLQELGLQIVQLLLEHFLVKPRENEAYQRILMPIIRKRGYPEPNFEELRYNASLILGNSHESLGKTIALPANYISIGGYHIDSNVKPLPEDLKKIMDNAKNGVIYFSMGSNLKSKMMPDELKQNLLKMFGSLKQTVLWKFEEDFPNTPKNVHILKWAPQQSILNHPNCIVFITHGGLLSTTETIHFAKPIIGIPVFGDQFSNIDRAVAKGFAKRVDLSYTMADGIKNAIDDILEDPKYAARVKELSFIYHNRPIEPGKNLVHWVEFVVKTGGARHLRSPVIDLPLYKKMFLDLIFIILVLLYIIKISISIAFKKIFGKSKPLKKLEQKKQN</sequence>
<evidence type="ECO:0000256" key="5">
    <source>
        <dbReference type="RuleBase" id="RU362059"/>
    </source>
</evidence>
<evidence type="ECO:0000256" key="1">
    <source>
        <dbReference type="ARBA" id="ARBA00009995"/>
    </source>
</evidence>
<keyword evidence="5" id="KW-0812">Transmembrane</keyword>
<evidence type="ECO:0000256" key="2">
    <source>
        <dbReference type="ARBA" id="ARBA00022676"/>
    </source>
</evidence>
<comment type="catalytic activity">
    <reaction evidence="5">
        <text>glucuronate acceptor + UDP-alpha-D-glucuronate = acceptor beta-D-glucuronoside + UDP + H(+)</text>
        <dbReference type="Rhea" id="RHEA:21032"/>
        <dbReference type="ChEBI" id="CHEBI:15378"/>
        <dbReference type="ChEBI" id="CHEBI:58052"/>
        <dbReference type="ChEBI" id="CHEBI:58223"/>
        <dbReference type="ChEBI" id="CHEBI:132367"/>
        <dbReference type="ChEBI" id="CHEBI:132368"/>
        <dbReference type="EC" id="2.4.1.17"/>
    </reaction>
</comment>
<feature type="transmembrane region" description="Helical" evidence="5">
    <location>
        <begin position="482"/>
        <end position="505"/>
    </location>
</feature>
<feature type="signal peptide" evidence="5">
    <location>
        <begin position="1"/>
        <end position="19"/>
    </location>
</feature>
<dbReference type="EMBL" id="CAKOGL010000015">
    <property type="protein sequence ID" value="CAH2095522.1"/>
    <property type="molecule type" value="Genomic_DNA"/>
</dbReference>
<dbReference type="Pfam" id="PF00201">
    <property type="entry name" value="UDPGT"/>
    <property type="match status" value="1"/>
</dbReference>
<protein>
    <recommendedName>
        <fullName evidence="5">UDP-glucuronosyltransferase</fullName>
        <ecNumber evidence="5">2.4.1.17</ecNumber>
    </recommendedName>
</protein>
<evidence type="ECO:0000313" key="6">
    <source>
        <dbReference type="EMBL" id="CAH2095522.1"/>
    </source>
</evidence>
<dbReference type="GO" id="GO:0015020">
    <property type="term" value="F:glucuronosyltransferase activity"/>
    <property type="evidence" value="ECO:0007669"/>
    <property type="project" value="UniProtKB-EC"/>
</dbReference>
<dbReference type="PROSITE" id="PS00375">
    <property type="entry name" value="UDPGT"/>
    <property type="match status" value="1"/>
</dbReference>
<evidence type="ECO:0000313" key="7">
    <source>
        <dbReference type="Proteomes" id="UP001153954"/>
    </source>
</evidence>
<feature type="chain" id="PRO_5043096094" description="UDP-glucuronosyltransferase" evidence="5">
    <location>
        <begin position="20"/>
        <end position="524"/>
    </location>
</feature>
<dbReference type="GO" id="GO:0016020">
    <property type="term" value="C:membrane"/>
    <property type="evidence" value="ECO:0007669"/>
    <property type="project" value="UniProtKB-SubCell"/>
</dbReference>
<keyword evidence="5" id="KW-0732">Signal</keyword>
<keyword evidence="2 4" id="KW-0328">Glycosyltransferase</keyword>
<comment type="caution">
    <text evidence="6">The sequence shown here is derived from an EMBL/GenBank/DDBJ whole genome shotgun (WGS) entry which is preliminary data.</text>
</comment>
<dbReference type="PANTHER" id="PTHR48043">
    <property type="entry name" value="EG:EG0003.4 PROTEIN-RELATED"/>
    <property type="match status" value="1"/>
</dbReference>
<keyword evidence="7" id="KW-1185">Reference proteome</keyword>
<comment type="similarity">
    <text evidence="1 4">Belongs to the UDP-glycosyltransferase family.</text>
</comment>
<dbReference type="InterPro" id="IPR035595">
    <property type="entry name" value="UDP_glycos_trans_CS"/>
</dbReference>
<accession>A0AAU9UBQ7</accession>
<dbReference type="PANTHER" id="PTHR48043:SF159">
    <property type="entry name" value="EG:EG0003.4 PROTEIN-RELATED"/>
    <property type="match status" value="1"/>
</dbReference>